<dbReference type="PANTHER" id="PTHR18964:SF149">
    <property type="entry name" value="BIFUNCTIONAL UDP-N-ACETYLGLUCOSAMINE 2-EPIMERASE_N-ACETYLMANNOSAMINE KINASE"/>
    <property type="match status" value="1"/>
</dbReference>
<comment type="caution">
    <text evidence="2">The sequence shown here is derived from an EMBL/GenBank/DDBJ whole genome shotgun (WGS) entry which is preliminary data.</text>
</comment>
<dbReference type="Gene3D" id="3.30.420.40">
    <property type="match status" value="2"/>
</dbReference>
<dbReference type="EMBL" id="JBEUKS010000003">
    <property type="protein sequence ID" value="MFC1438657.1"/>
    <property type="molecule type" value="Genomic_DNA"/>
</dbReference>
<sequence>MKTAVLALDGSVLEAGSWPTRREDGAIATAERVLGLGVELVSRAVELTGRRPLAAGVVVPGVVDEGAGVAVHAANLGWRELPMRARLEERLGLPVAFGHDVRAGALAEQRLGAGRGQDPFLFVPLGTGIAAGVVLGGRLVPGWAGGAGEIGHLTVRPDGELCGCGGLGCLETVASASGVAAGYVRAGGAPGSTAAQVAAAVRAGDPVAGKVWAQAVTALADALATCVTVLAPQAVAVGGGLAQAGELLLAPLREALSERLKPFQPSPSIVAAELGSRAGCLGAGLMAGDLVAGDLVGGPVSGP</sequence>
<organism evidence="2 3">
    <name type="scientific">Streptacidiphilus jeojiensis</name>
    <dbReference type="NCBI Taxonomy" id="3229225"/>
    <lineage>
        <taxon>Bacteria</taxon>
        <taxon>Bacillati</taxon>
        <taxon>Actinomycetota</taxon>
        <taxon>Actinomycetes</taxon>
        <taxon>Kitasatosporales</taxon>
        <taxon>Streptomycetaceae</taxon>
        <taxon>Streptacidiphilus</taxon>
    </lineage>
</organism>
<dbReference type="PANTHER" id="PTHR18964">
    <property type="entry name" value="ROK (REPRESSOR, ORF, KINASE) FAMILY"/>
    <property type="match status" value="1"/>
</dbReference>
<evidence type="ECO:0000256" key="1">
    <source>
        <dbReference type="ARBA" id="ARBA00006479"/>
    </source>
</evidence>
<protein>
    <submittedName>
        <fullName evidence="2">ROK family protein</fullName>
    </submittedName>
</protein>
<evidence type="ECO:0000313" key="2">
    <source>
        <dbReference type="EMBL" id="MFC1438657.1"/>
    </source>
</evidence>
<proteinExistence type="inferred from homology"/>
<dbReference type="SUPFAM" id="SSF53067">
    <property type="entry name" value="Actin-like ATPase domain"/>
    <property type="match status" value="1"/>
</dbReference>
<evidence type="ECO:0000313" key="3">
    <source>
        <dbReference type="Proteomes" id="UP001592581"/>
    </source>
</evidence>
<comment type="similarity">
    <text evidence="1">Belongs to the ROK (NagC/XylR) family.</text>
</comment>
<dbReference type="Pfam" id="PF00480">
    <property type="entry name" value="ROK"/>
    <property type="match status" value="1"/>
</dbReference>
<dbReference type="InterPro" id="IPR000600">
    <property type="entry name" value="ROK"/>
</dbReference>
<gene>
    <name evidence="2" type="ORF">ABUW04_10345</name>
</gene>
<keyword evidence="3" id="KW-1185">Reference proteome</keyword>
<name>A0ABV6XK81_9ACTN</name>
<accession>A0ABV6XK81</accession>
<dbReference type="InterPro" id="IPR043129">
    <property type="entry name" value="ATPase_NBD"/>
</dbReference>
<reference evidence="2 3" key="1">
    <citation type="submission" date="2024-06" db="EMBL/GenBank/DDBJ databases">
        <authorList>
            <person name="Lee S.D."/>
        </authorList>
    </citation>
    <scope>NUCLEOTIDE SEQUENCE [LARGE SCALE GENOMIC DNA]</scope>
    <source>
        <strain evidence="2 3">N1-10</strain>
    </source>
</reference>
<dbReference type="Proteomes" id="UP001592581">
    <property type="component" value="Unassembled WGS sequence"/>
</dbReference>